<dbReference type="GO" id="GO:0008253">
    <property type="term" value="F:5'-nucleotidase activity"/>
    <property type="evidence" value="ECO:0007669"/>
    <property type="project" value="InterPro"/>
</dbReference>
<evidence type="ECO:0000313" key="1">
    <source>
        <dbReference type="EMBL" id="AEX63332.1"/>
    </source>
</evidence>
<dbReference type="EMBL" id="JN885999">
    <property type="protein sequence ID" value="AEX63332.1"/>
    <property type="molecule type" value="Genomic_DNA"/>
</dbReference>
<dbReference type="GO" id="GO:0009264">
    <property type="term" value="P:deoxyribonucleotide catabolic process"/>
    <property type="evidence" value="ECO:0007669"/>
    <property type="project" value="InterPro"/>
</dbReference>
<accession>H2EFR7</accession>
<dbReference type="SUPFAM" id="SSF54236">
    <property type="entry name" value="Ubiquitin-like"/>
    <property type="match status" value="1"/>
</dbReference>
<dbReference type="InterPro" id="IPR023214">
    <property type="entry name" value="HAD_sf"/>
</dbReference>
<organism evidence="1">
    <name type="scientific">Moumouvirus sp. 'Monve'</name>
    <dbReference type="NCBI Taxonomy" id="1128131"/>
    <lineage>
        <taxon>Viruses</taxon>
        <taxon>Varidnaviria</taxon>
        <taxon>Bamfordvirae</taxon>
        <taxon>Nucleocytoviricota</taxon>
        <taxon>Megaviricetes</taxon>
        <taxon>Imitervirales</taxon>
        <taxon>Mimiviridae</taxon>
        <taxon>Megamimivirinae</taxon>
        <taxon>Moumouvirus</taxon>
    </lineage>
</organism>
<dbReference type="InterPro" id="IPR029071">
    <property type="entry name" value="Ubiquitin-like_domsf"/>
</dbReference>
<sequence length="319" mass="37028">MESYTLTKKVIKLGISFESVLFDINSKIMDEFKKNSMEFTSFEEMYEKICDDTKIKELYYNKIHPNIYSNLKPISGAVEAFQYLSNVRDHQSDLIFKIFVICKSSKNNPNHYSDKINCVRNEFGLETVKNIIFVKDKTMLNLDILIDNLKFVRGINGSSIHMVDQETRFYPDRLHFQHIRFNTQSINTHLNYPIINSWIINTEDLTNSYKEIILNNCLKLGLLTKNIELMPDINLSVSSMVGNKYVVTTKPSMLIIDFKRQIQQMVNLSPNQQRICVNQNNKSFIIGYGDDNLSLYETGVINNAKIYVVYRAPSCSHCC</sequence>
<evidence type="ECO:0008006" key="2">
    <source>
        <dbReference type="Google" id="ProtNLM"/>
    </source>
</evidence>
<gene>
    <name evidence="1" type="ORF">mv_R1130</name>
</gene>
<reference evidence="1" key="1">
    <citation type="submission" date="2011-10" db="EMBL/GenBank/DDBJ databases">
        <title>Provirophages and transpovirons: unique mobilome of giant viruses.</title>
        <authorList>
            <person name="Desnues C."/>
            <person name="LaScola B."/>
            <person name="Yutin N."/>
            <person name="Fournous G."/>
            <person name="Koonin E."/>
            <person name="Raoult D."/>
        </authorList>
    </citation>
    <scope>NUCLEOTIDE SEQUENCE</scope>
    <source>
        <strain evidence="1">Mv13-mv</strain>
    </source>
</reference>
<dbReference type="Pfam" id="PF06941">
    <property type="entry name" value="NT5C"/>
    <property type="match status" value="1"/>
</dbReference>
<protein>
    <recommendedName>
        <fullName evidence="2">Ubiquitin-like domain-containing protein</fullName>
    </recommendedName>
</protein>
<dbReference type="Gene3D" id="3.40.50.1000">
    <property type="entry name" value="HAD superfamily/HAD-like"/>
    <property type="match status" value="1"/>
</dbReference>
<dbReference type="InterPro" id="IPR010708">
    <property type="entry name" value="5'(3')-deoxyribonucleotidase"/>
</dbReference>
<proteinExistence type="predicted"/>
<dbReference type="Gene3D" id="3.10.20.90">
    <property type="entry name" value="Phosphatidylinositol 3-kinase Catalytic Subunit, Chain A, domain 1"/>
    <property type="match status" value="1"/>
</dbReference>
<name>H2EFR7_9VIRU</name>